<protein>
    <recommendedName>
        <fullName evidence="5">Anoctamin</fullName>
    </recommendedName>
</protein>
<evidence type="ECO:0008006" key="5">
    <source>
        <dbReference type="Google" id="ProtNLM"/>
    </source>
</evidence>
<dbReference type="EMBL" id="RCHS01000253">
    <property type="protein sequence ID" value="RMX59882.1"/>
    <property type="molecule type" value="Genomic_DNA"/>
</dbReference>
<keyword evidence="4" id="KW-1185">Reference proteome</keyword>
<proteinExistence type="predicted"/>
<reference evidence="3 4" key="1">
    <citation type="journal article" date="2018" name="Sci. Rep.">
        <title>Comparative analysis of the Pocillopora damicornis genome highlights role of immune system in coral evolution.</title>
        <authorList>
            <person name="Cunning R."/>
            <person name="Bay R.A."/>
            <person name="Gillette P."/>
            <person name="Baker A.C."/>
            <person name="Traylor-Knowles N."/>
        </authorList>
    </citation>
    <scope>NUCLEOTIDE SEQUENCE [LARGE SCALE GENOMIC DNA]</scope>
    <source>
        <strain evidence="3">RSMAS</strain>
        <tissue evidence="3">Whole animal</tissue>
    </source>
</reference>
<evidence type="ECO:0000313" key="3">
    <source>
        <dbReference type="EMBL" id="RMX59882.1"/>
    </source>
</evidence>
<keyword evidence="2" id="KW-0812">Transmembrane</keyword>
<comment type="caution">
    <text evidence="3">The sequence shown here is derived from an EMBL/GenBank/DDBJ whole genome shotgun (WGS) entry which is preliminary data.</text>
</comment>
<sequence length="75" mass="8539">MTCYFAVFTEDLKGLHIVFGMTAILAWIIPDVPKEVDNQVKRENFLAREALRSADQQDSVSPVPRENSRGQDEML</sequence>
<accession>A0A3M6V1V8</accession>
<feature type="transmembrane region" description="Helical" evidence="2">
    <location>
        <begin position="14"/>
        <end position="32"/>
    </location>
</feature>
<dbReference type="Proteomes" id="UP000275408">
    <property type="component" value="Unassembled WGS sequence"/>
</dbReference>
<name>A0A3M6V1V8_POCDA</name>
<evidence type="ECO:0000313" key="4">
    <source>
        <dbReference type="Proteomes" id="UP000275408"/>
    </source>
</evidence>
<organism evidence="3 4">
    <name type="scientific">Pocillopora damicornis</name>
    <name type="common">Cauliflower coral</name>
    <name type="synonym">Millepora damicornis</name>
    <dbReference type="NCBI Taxonomy" id="46731"/>
    <lineage>
        <taxon>Eukaryota</taxon>
        <taxon>Metazoa</taxon>
        <taxon>Cnidaria</taxon>
        <taxon>Anthozoa</taxon>
        <taxon>Hexacorallia</taxon>
        <taxon>Scleractinia</taxon>
        <taxon>Astrocoeniina</taxon>
        <taxon>Pocilloporidae</taxon>
        <taxon>Pocillopora</taxon>
    </lineage>
</organism>
<evidence type="ECO:0000256" key="1">
    <source>
        <dbReference type="SAM" id="MobiDB-lite"/>
    </source>
</evidence>
<dbReference type="AlphaFoldDB" id="A0A3M6V1V8"/>
<evidence type="ECO:0000256" key="2">
    <source>
        <dbReference type="SAM" id="Phobius"/>
    </source>
</evidence>
<feature type="region of interest" description="Disordered" evidence="1">
    <location>
        <begin position="53"/>
        <end position="75"/>
    </location>
</feature>
<feature type="compositionally biased region" description="Basic and acidic residues" evidence="1">
    <location>
        <begin position="66"/>
        <end position="75"/>
    </location>
</feature>
<gene>
    <name evidence="3" type="ORF">pdam_00001052</name>
</gene>
<keyword evidence="2" id="KW-1133">Transmembrane helix</keyword>
<keyword evidence="2" id="KW-0472">Membrane</keyword>